<protein>
    <submittedName>
        <fullName evidence="1">Tetratricopeptide (TPR) repeat protein</fullName>
    </submittedName>
</protein>
<gene>
    <name evidence="1" type="ORF">F4553_000077</name>
</gene>
<evidence type="ECO:0000313" key="2">
    <source>
        <dbReference type="Proteomes" id="UP000587527"/>
    </source>
</evidence>
<comment type="caution">
    <text evidence="1">The sequence shown here is derived from an EMBL/GenBank/DDBJ whole genome shotgun (WGS) entry which is preliminary data.</text>
</comment>
<keyword evidence="2" id="KW-1185">Reference proteome</keyword>
<dbReference type="Pfam" id="PF13560">
    <property type="entry name" value="HTH_31"/>
    <property type="match status" value="1"/>
</dbReference>
<evidence type="ECO:0000313" key="1">
    <source>
        <dbReference type="EMBL" id="MBB5866698.1"/>
    </source>
</evidence>
<proteinExistence type="predicted"/>
<dbReference type="EMBL" id="JACHMN010000001">
    <property type="protein sequence ID" value="MBB5866698.1"/>
    <property type="molecule type" value="Genomic_DNA"/>
</dbReference>
<dbReference type="InterPro" id="IPR010982">
    <property type="entry name" value="Lambda_DNA-bd_dom_sf"/>
</dbReference>
<dbReference type="Gene3D" id="1.10.260.40">
    <property type="entry name" value="lambda repressor-like DNA-binding domains"/>
    <property type="match status" value="1"/>
</dbReference>
<dbReference type="GO" id="GO:0003677">
    <property type="term" value="F:DNA binding"/>
    <property type="evidence" value="ECO:0007669"/>
    <property type="project" value="InterPro"/>
</dbReference>
<dbReference type="RefSeq" id="WP_184830677.1">
    <property type="nucleotide sequence ID" value="NZ_JACHMN010000001.1"/>
</dbReference>
<reference evidence="1 2" key="1">
    <citation type="submission" date="2020-08" db="EMBL/GenBank/DDBJ databases">
        <title>Sequencing the genomes of 1000 actinobacteria strains.</title>
        <authorList>
            <person name="Klenk H.-P."/>
        </authorList>
    </citation>
    <scope>NUCLEOTIDE SEQUENCE [LARGE SCALE GENOMIC DNA]</scope>
    <source>
        <strain evidence="1 2">DSM 45362</strain>
    </source>
</reference>
<organism evidence="1 2">
    <name type="scientific">Allocatelliglobosispora scoriae</name>
    <dbReference type="NCBI Taxonomy" id="643052"/>
    <lineage>
        <taxon>Bacteria</taxon>
        <taxon>Bacillati</taxon>
        <taxon>Actinomycetota</taxon>
        <taxon>Actinomycetes</taxon>
        <taxon>Micromonosporales</taxon>
        <taxon>Micromonosporaceae</taxon>
        <taxon>Allocatelliglobosispora</taxon>
    </lineage>
</organism>
<dbReference type="SUPFAM" id="SSF47413">
    <property type="entry name" value="lambda repressor-like DNA-binding domains"/>
    <property type="match status" value="1"/>
</dbReference>
<name>A0A841BHA6_9ACTN</name>
<dbReference type="AlphaFoldDB" id="A0A841BHA6"/>
<dbReference type="InterPro" id="IPR011990">
    <property type="entry name" value="TPR-like_helical_dom_sf"/>
</dbReference>
<dbReference type="Proteomes" id="UP000587527">
    <property type="component" value="Unassembled WGS sequence"/>
</dbReference>
<accession>A0A841BHA6</accession>
<sequence>MADDPKAVTEARMQLGARLAALRAAAGFTQGTFAPKTYYGRSSIANIETGRQTAPRTFWALCDTVLDTGGTLTSEHDRIARLRITHHINQPAPAPGPVVVPGSEIPFHPDAQDLMMQIAAVAAASGMLAGSATAGRRRIAITDVVRLAAVADLYRSVDREWGGGILTAQLAQLAEAATAWLDPGRAAVDAAARPRLASTVADVRMLVGWTAFDAGQYEDSQRHFVLAERAAVSAADPLLTARIRYCQARQFQHRHHNIDALHTLQFAREALGTAATPAVLTMLLGAEAASLAALGQTEAALRCLDQASDTFARVIGEREPTWMSFYDIGELRAQYGRVYRDLARQQRAEQRPNVPVRDPGHGADAVRWVREALAGFDSGNIRSIVLNQVGLCSALLLADDPDQALSTGADLLTKAARVSSRRVWERIHNLRRDFGPHHRRADVAAFGHMLTTGQVST</sequence>
<dbReference type="SUPFAM" id="SSF48452">
    <property type="entry name" value="TPR-like"/>
    <property type="match status" value="1"/>
</dbReference>